<dbReference type="InterPro" id="IPR036361">
    <property type="entry name" value="SAP_dom_sf"/>
</dbReference>
<dbReference type="SUPFAM" id="SSF68906">
    <property type="entry name" value="SAP domain"/>
    <property type="match status" value="1"/>
</dbReference>
<dbReference type="PANTHER" id="PTHR46589">
    <property type="entry name" value="APOPTOTIC CHROMATIN CONDENSATION INDUCER IN THE NUCLEUS"/>
    <property type="match status" value="1"/>
</dbReference>
<dbReference type="GO" id="GO:0008380">
    <property type="term" value="P:RNA splicing"/>
    <property type="evidence" value="ECO:0007669"/>
    <property type="project" value="TreeGrafter"/>
</dbReference>
<dbReference type="PANTHER" id="PTHR46589:SF1">
    <property type="entry name" value="APOPTOTIC CHROMATIN CONDENSATION INDUCER IN THE NUCLEUS"/>
    <property type="match status" value="1"/>
</dbReference>
<accession>A0A7I4XR82</accession>
<dbReference type="OrthoDB" id="5875268at2759"/>
<feature type="region of interest" description="Disordered" evidence="1">
    <location>
        <begin position="51"/>
        <end position="411"/>
    </location>
</feature>
<feature type="compositionally biased region" description="Basic and acidic residues" evidence="1">
    <location>
        <begin position="513"/>
        <end position="524"/>
    </location>
</feature>
<dbReference type="CDD" id="cd12432">
    <property type="entry name" value="RRM_ACINU"/>
    <property type="match status" value="1"/>
</dbReference>
<feature type="compositionally biased region" description="Low complexity" evidence="1">
    <location>
        <begin position="500"/>
        <end position="511"/>
    </location>
</feature>
<feature type="compositionally biased region" description="Low complexity" evidence="1">
    <location>
        <begin position="91"/>
        <end position="101"/>
    </location>
</feature>
<evidence type="ECO:0000256" key="1">
    <source>
        <dbReference type="SAM" id="MobiDB-lite"/>
    </source>
</evidence>
<feature type="domain" description="SAP" evidence="2">
    <location>
        <begin position="13"/>
        <end position="47"/>
    </location>
</feature>
<feature type="compositionally biased region" description="Basic and acidic residues" evidence="1">
    <location>
        <begin position="616"/>
        <end position="678"/>
    </location>
</feature>
<dbReference type="WBParaSite" id="HCON_00000070-00001">
    <property type="protein sequence ID" value="HCON_00000070-00001"/>
    <property type="gene ID" value="HCON_00000070"/>
</dbReference>
<dbReference type="SUPFAM" id="SSF54928">
    <property type="entry name" value="RNA-binding domain, RBD"/>
    <property type="match status" value="1"/>
</dbReference>
<feature type="compositionally biased region" description="Basic and acidic residues" evidence="1">
    <location>
        <begin position="326"/>
        <end position="344"/>
    </location>
</feature>
<dbReference type="Proteomes" id="UP000025227">
    <property type="component" value="Unplaced"/>
</dbReference>
<feature type="compositionally biased region" description="Basic and acidic residues" evidence="1">
    <location>
        <begin position="543"/>
        <end position="601"/>
    </location>
</feature>
<dbReference type="AlphaFoldDB" id="A0A7I4XR82"/>
<dbReference type="Pfam" id="PF02037">
    <property type="entry name" value="SAP"/>
    <property type="match status" value="1"/>
</dbReference>
<keyword evidence="3" id="KW-1185">Reference proteome</keyword>
<evidence type="ECO:0000313" key="3">
    <source>
        <dbReference type="Proteomes" id="UP000025227"/>
    </source>
</evidence>
<dbReference type="InterPro" id="IPR012677">
    <property type="entry name" value="Nucleotide-bd_a/b_plait_sf"/>
</dbReference>
<dbReference type="GO" id="GO:0071011">
    <property type="term" value="C:precatalytic spliceosome"/>
    <property type="evidence" value="ECO:0007669"/>
    <property type="project" value="TreeGrafter"/>
</dbReference>
<reference evidence="4" key="1">
    <citation type="submission" date="2020-12" db="UniProtKB">
        <authorList>
            <consortium name="WormBaseParasite"/>
        </authorList>
    </citation>
    <scope>IDENTIFICATION</scope>
    <source>
        <strain evidence="4">MHco3</strain>
    </source>
</reference>
<dbReference type="Pfam" id="PF16294">
    <property type="entry name" value="RSB_motif"/>
    <property type="match status" value="1"/>
</dbReference>
<dbReference type="GO" id="GO:0061574">
    <property type="term" value="C:ASAP complex"/>
    <property type="evidence" value="ECO:0007669"/>
    <property type="project" value="TreeGrafter"/>
</dbReference>
<feature type="compositionally biased region" description="Basic and acidic residues" evidence="1">
    <location>
        <begin position="274"/>
        <end position="311"/>
    </location>
</feature>
<protein>
    <submittedName>
        <fullName evidence="4">SAP domain-containing protein</fullName>
    </submittedName>
</protein>
<dbReference type="InterPro" id="IPR034257">
    <property type="entry name" value="Acinus_RRM"/>
</dbReference>
<dbReference type="Gene3D" id="3.30.70.330">
    <property type="match status" value="1"/>
</dbReference>
<dbReference type="SMART" id="SM00513">
    <property type="entry name" value="SAP"/>
    <property type="match status" value="1"/>
</dbReference>
<feature type="compositionally biased region" description="Basic and acidic residues" evidence="1">
    <location>
        <begin position="68"/>
        <end position="79"/>
    </location>
</feature>
<feature type="compositionally biased region" description="Basic and acidic residues" evidence="1">
    <location>
        <begin position="165"/>
        <end position="174"/>
    </location>
</feature>
<feature type="compositionally biased region" description="Acidic residues" evidence="1">
    <location>
        <begin position="345"/>
        <end position="360"/>
    </location>
</feature>
<feature type="compositionally biased region" description="Basic and acidic residues" evidence="1">
    <location>
        <begin position="385"/>
        <end position="399"/>
    </location>
</feature>
<feature type="region of interest" description="Disordered" evidence="1">
    <location>
        <begin position="704"/>
        <end position="735"/>
    </location>
</feature>
<feature type="compositionally biased region" description="Polar residues" evidence="1">
    <location>
        <begin position="237"/>
        <end position="246"/>
    </location>
</feature>
<evidence type="ECO:0000259" key="2">
    <source>
        <dbReference type="PROSITE" id="PS50800"/>
    </source>
</evidence>
<dbReference type="GO" id="GO:0003723">
    <property type="term" value="F:RNA binding"/>
    <property type="evidence" value="ECO:0007669"/>
    <property type="project" value="TreeGrafter"/>
</dbReference>
<dbReference type="Gene3D" id="1.10.720.30">
    <property type="entry name" value="SAP domain"/>
    <property type="match status" value="1"/>
</dbReference>
<name>A0A7I4XR82_HAECO</name>
<dbReference type="InterPro" id="IPR003034">
    <property type="entry name" value="SAP_dom"/>
</dbReference>
<dbReference type="InterPro" id="IPR052793">
    <property type="entry name" value="EJC-associated_protein"/>
</dbReference>
<evidence type="ECO:0000313" key="4">
    <source>
        <dbReference type="WBParaSite" id="HCON_00000070-00001"/>
    </source>
</evidence>
<feature type="region of interest" description="Disordered" evidence="1">
    <location>
        <begin position="491"/>
        <end position="684"/>
    </location>
</feature>
<feature type="compositionally biased region" description="Acidic residues" evidence="1">
    <location>
        <begin position="249"/>
        <end position="259"/>
    </location>
</feature>
<dbReference type="InterPro" id="IPR035979">
    <property type="entry name" value="RBD_domain_sf"/>
</dbReference>
<dbReference type="OMA" id="SKCFVAY"/>
<sequence>MSGEDPLINGVPISSLRVVDLRDELDKRGLSKIGNKSALTERLKTFITENAGENGNKHVVGAKLSFNRNKDTDNDEKSSAKLGSPENPLVAAYLARQAEALEAQRREAERLRKESEEEKHPEEREEASLQDKFKRKEEPNREEENRTSGGIEDKCTAGMCDDIEGMPKKNDPRSTKINSPMSSMDKRSSPSPNLFVKESCATNSPAKEGSVSPSVKRKAHSSPEGNRAARSSAKEMSPSSTEQNKALDQDVEVDEINDEGSERTVSVDGEPEEEKQSEGEDNTQHSHNSEATREAESKILERKVQKSERAKVQGSLSKNKGAPAKPVEENGDRDDECSGEHLEELDYGEAEVEGDAEAEDKETKDEVLELDEAEEREIRKLKRRLIAEKKTPHEHEGGDKKRKVSPSRHPESDIVHIRGLTRPFTDRALKAEITKSGGQIVDFWIDSVKSHCIVQMQSVDEARNVRLAMHNTQWPVANPKTLSVQFDTKENLERHRTGTSSAASLSASAPSTRIERKLSDRERPVIGQLPGRNPSLKITVEAAVRENEKREETKERERRERARAEKHAESRRDKDKEEKSERVEERRHGEEKHASKKDDHGRKRQRSETPPFSRAALEKRERRDVLPPHDREKEHDRDPCRDRDRDRDHSRRRSNEDRARDRHQDTEKEKEREEKPVKTADQLFMKTKTLPAIYFLPLTDEEAQERQEKLLAEKRKREQKELEREKEREKEKSRH</sequence>
<organism evidence="3 4">
    <name type="scientific">Haemonchus contortus</name>
    <name type="common">Barber pole worm</name>
    <dbReference type="NCBI Taxonomy" id="6289"/>
    <lineage>
        <taxon>Eukaryota</taxon>
        <taxon>Metazoa</taxon>
        <taxon>Ecdysozoa</taxon>
        <taxon>Nematoda</taxon>
        <taxon>Chromadorea</taxon>
        <taxon>Rhabditida</taxon>
        <taxon>Rhabditina</taxon>
        <taxon>Rhabditomorpha</taxon>
        <taxon>Strongyloidea</taxon>
        <taxon>Trichostrongylidae</taxon>
        <taxon>Haemonchus</taxon>
    </lineage>
</organism>
<proteinExistence type="predicted"/>
<feature type="compositionally biased region" description="Basic and acidic residues" evidence="1">
    <location>
        <begin position="102"/>
        <end position="155"/>
    </location>
</feature>
<dbReference type="PROSITE" id="PS50800">
    <property type="entry name" value="SAP"/>
    <property type="match status" value="1"/>
</dbReference>
<dbReference type="InterPro" id="IPR032552">
    <property type="entry name" value="RSB_motif"/>
</dbReference>